<name>A0ABM8X001_9BURK</name>
<dbReference type="InterPro" id="IPR010982">
    <property type="entry name" value="Lambda_DNA-bd_dom_sf"/>
</dbReference>
<keyword evidence="3" id="KW-1185">Reference proteome</keyword>
<protein>
    <recommendedName>
        <fullName evidence="1">HTH cro/C1-type domain-containing protein</fullName>
    </recommendedName>
</protein>
<dbReference type="Gene3D" id="1.10.260.40">
    <property type="entry name" value="lambda repressor-like DNA-binding domains"/>
    <property type="match status" value="1"/>
</dbReference>
<sequence length="105" mass="11387">MRASVAMLLISATSKAVDLSISNASICGMKLAEYLDSTKTSQAAFAKRLGVTQGLVHQWITGKRPVSAEQCPSIERLTDGAVTCEELNSKVDWAFIRSSREREPA</sequence>
<feature type="domain" description="HTH cro/C1-type" evidence="1">
    <location>
        <begin position="30"/>
        <end position="87"/>
    </location>
</feature>
<reference evidence="2 3" key="1">
    <citation type="submission" date="2021-08" db="EMBL/GenBank/DDBJ databases">
        <authorList>
            <person name="Peeters C."/>
        </authorList>
    </citation>
    <scope>NUCLEOTIDE SEQUENCE [LARGE SCALE GENOMIC DNA]</scope>
    <source>
        <strain evidence="2 3">LMG 21510</strain>
    </source>
</reference>
<comment type="caution">
    <text evidence="2">The sequence shown here is derived from an EMBL/GenBank/DDBJ whole genome shotgun (WGS) entry which is preliminary data.</text>
</comment>
<dbReference type="SUPFAM" id="SSF47413">
    <property type="entry name" value="lambda repressor-like DNA-binding domains"/>
    <property type="match status" value="1"/>
</dbReference>
<dbReference type="InterPro" id="IPR001387">
    <property type="entry name" value="Cro/C1-type_HTH"/>
</dbReference>
<evidence type="ECO:0000259" key="1">
    <source>
        <dbReference type="SMART" id="SM00530"/>
    </source>
</evidence>
<proteinExistence type="predicted"/>
<accession>A0ABM8X001</accession>
<dbReference type="EMBL" id="CAJZAH010000002">
    <property type="protein sequence ID" value="CAG9173180.1"/>
    <property type="molecule type" value="Genomic_DNA"/>
</dbReference>
<evidence type="ECO:0000313" key="3">
    <source>
        <dbReference type="Proteomes" id="UP000721236"/>
    </source>
</evidence>
<gene>
    <name evidence="2" type="ORF">LMG21510_02176</name>
</gene>
<dbReference type="SMART" id="SM00530">
    <property type="entry name" value="HTH_XRE"/>
    <property type="match status" value="1"/>
</dbReference>
<dbReference type="Pfam" id="PF15943">
    <property type="entry name" value="YdaS_toxin"/>
    <property type="match status" value="1"/>
</dbReference>
<dbReference type="CDD" id="cd00093">
    <property type="entry name" value="HTH_XRE"/>
    <property type="match status" value="1"/>
</dbReference>
<organism evidence="2 3">
    <name type="scientific">Cupriavidus respiraculi</name>
    <dbReference type="NCBI Taxonomy" id="195930"/>
    <lineage>
        <taxon>Bacteria</taxon>
        <taxon>Pseudomonadati</taxon>
        <taxon>Pseudomonadota</taxon>
        <taxon>Betaproteobacteria</taxon>
        <taxon>Burkholderiales</taxon>
        <taxon>Burkholderiaceae</taxon>
        <taxon>Cupriavidus</taxon>
    </lineage>
</organism>
<dbReference type="InterPro" id="IPR031856">
    <property type="entry name" value="YdaS_toxin-like"/>
</dbReference>
<dbReference type="Proteomes" id="UP000721236">
    <property type="component" value="Unassembled WGS sequence"/>
</dbReference>
<evidence type="ECO:0000313" key="2">
    <source>
        <dbReference type="EMBL" id="CAG9173180.1"/>
    </source>
</evidence>